<dbReference type="EMBL" id="JAACJJ010000017">
    <property type="protein sequence ID" value="KAF5323696.1"/>
    <property type="molecule type" value="Genomic_DNA"/>
</dbReference>
<dbReference type="AlphaFoldDB" id="A0A8H5F4U6"/>
<evidence type="ECO:0000256" key="1">
    <source>
        <dbReference type="SAM" id="MobiDB-lite"/>
    </source>
</evidence>
<dbReference type="PANTHER" id="PTHR31859">
    <property type="entry name" value="TETRATRICOPEPTIDE REPEAT PROTEIN 39 FAMILY MEMBER"/>
    <property type="match status" value="1"/>
</dbReference>
<evidence type="ECO:0000313" key="3">
    <source>
        <dbReference type="Proteomes" id="UP000567179"/>
    </source>
</evidence>
<dbReference type="InterPro" id="IPR011990">
    <property type="entry name" value="TPR-like_helical_dom_sf"/>
</dbReference>
<sequence length="751" mass="81358">MTAPVTTDAHPNVALLQSATRGFDFLFSNDIVNARAHFQAHDDPFHLMGLGVCAFLEAALGMETGLMTEASRCLALSEAGTRKYMRMSKPKSGTGGYQGRFPHALEWEIVNADAVVLLGLTHALSESYMGYLQCMYSLNSAHSKFTKLYKTVFPHGLPSSELDSPPIRSSTTAAAPATTVHSALAQRETSASLASSASSSAASSTISVPSTNRPTPSPSAKNSGFFSRWVGGSSTSILGASTQSLPAPLEVLAEDGPVEDLIVAGTAFGFGLFNLVFSLLPKKVQGVVGFLGFQHDRKLALQALSLSAKKHDVHGVFAGLVLMTYRGVVLLLSGYQADEEKLLKEYREIVNRVDKRYPEGALWILNRAKIMRMAYDAPGAIEVLQAGLNGEKKHSFAQADMLLVFELAWTLLSQRRYEEAAETFIKITTLNSWSHGTYYFVAAGCFFSLGNIEKAQSLLDAIPDLIDKKKLSGKDLPTEVFIKKKLAFYKEKQTRKGGDPSKYIESVKISPAEEIGIFWNNHARVSPDIARAHIETLSVLTPSLTFHPHPTAAESGNPPSRPASISKSKLSLHSLDVHPGDDLDTPDELAIRALMLGINQRTLKRFGRAGEYLAQASALQPKIRVSTWVGGVAAFETAVLELKQLEEKERNRTRAIKAKTSTVGAYGVDGLAAPMDGLSVASDDEETTFGRDVSDEELKQLWAAALTSASEKLDLALSLAGSSVDLSSRLDSRIAMLRDEIALKKDMMKIS</sequence>
<feature type="region of interest" description="Disordered" evidence="1">
    <location>
        <begin position="160"/>
        <end position="181"/>
    </location>
</feature>
<dbReference type="Gene3D" id="1.25.40.10">
    <property type="entry name" value="Tetratricopeptide repeat domain"/>
    <property type="match status" value="1"/>
</dbReference>
<accession>A0A8H5F4U6</accession>
<evidence type="ECO:0000313" key="2">
    <source>
        <dbReference type="EMBL" id="KAF5323696.1"/>
    </source>
</evidence>
<dbReference type="OrthoDB" id="2154985at2759"/>
<reference evidence="2 3" key="1">
    <citation type="journal article" date="2020" name="ISME J.">
        <title>Uncovering the hidden diversity of litter-decomposition mechanisms in mushroom-forming fungi.</title>
        <authorList>
            <person name="Floudas D."/>
            <person name="Bentzer J."/>
            <person name="Ahren D."/>
            <person name="Johansson T."/>
            <person name="Persson P."/>
            <person name="Tunlid A."/>
        </authorList>
    </citation>
    <scope>NUCLEOTIDE SEQUENCE [LARGE SCALE GENOMIC DNA]</scope>
    <source>
        <strain evidence="2 3">CBS 101986</strain>
    </source>
</reference>
<comment type="caution">
    <text evidence="2">The sequence shown here is derived from an EMBL/GenBank/DDBJ whole genome shotgun (WGS) entry which is preliminary data.</text>
</comment>
<dbReference type="GO" id="GO:0005634">
    <property type="term" value="C:nucleus"/>
    <property type="evidence" value="ECO:0007669"/>
    <property type="project" value="TreeGrafter"/>
</dbReference>
<dbReference type="Pfam" id="PF10300">
    <property type="entry name" value="Iml2-TPR_39"/>
    <property type="match status" value="1"/>
</dbReference>
<dbReference type="PANTHER" id="PTHR31859:SF1">
    <property type="entry name" value="TETRATRICOPEPTIDE REPEAT PROTEIN 39C"/>
    <property type="match status" value="1"/>
</dbReference>
<keyword evidence="3" id="KW-1185">Reference proteome</keyword>
<dbReference type="GO" id="GO:0005741">
    <property type="term" value="C:mitochondrial outer membrane"/>
    <property type="evidence" value="ECO:0007669"/>
    <property type="project" value="TreeGrafter"/>
</dbReference>
<dbReference type="SUPFAM" id="SSF48452">
    <property type="entry name" value="TPR-like"/>
    <property type="match status" value="1"/>
</dbReference>
<protein>
    <recommendedName>
        <fullName evidence="4">Mitochondrial outer membrane protein IML2</fullName>
    </recommendedName>
</protein>
<dbReference type="GO" id="GO:0005829">
    <property type="term" value="C:cytosol"/>
    <property type="evidence" value="ECO:0007669"/>
    <property type="project" value="TreeGrafter"/>
</dbReference>
<evidence type="ECO:0008006" key="4">
    <source>
        <dbReference type="Google" id="ProtNLM"/>
    </source>
</evidence>
<proteinExistence type="predicted"/>
<name>A0A8H5F4U6_9AGAR</name>
<organism evidence="2 3">
    <name type="scientific">Psilocybe cf. subviscida</name>
    <dbReference type="NCBI Taxonomy" id="2480587"/>
    <lineage>
        <taxon>Eukaryota</taxon>
        <taxon>Fungi</taxon>
        <taxon>Dikarya</taxon>
        <taxon>Basidiomycota</taxon>
        <taxon>Agaricomycotina</taxon>
        <taxon>Agaricomycetes</taxon>
        <taxon>Agaricomycetidae</taxon>
        <taxon>Agaricales</taxon>
        <taxon>Agaricineae</taxon>
        <taxon>Strophariaceae</taxon>
        <taxon>Psilocybe</taxon>
    </lineage>
</organism>
<feature type="compositionally biased region" description="Low complexity" evidence="1">
    <location>
        <begin position="164"/>
        <end position="181"/>
    </location>
</feature>
<dbReference type="InterPro" id="IPR019412">
    <property type="entry name" value="IML2/TPR_39"/>
</dbReference>
<gene>
    <name evidence="2" type="ORF">D9619_012881</name>
</gene>
<dbReference type="Proteomes" id="UP000567179">
    <property type="component" value="Unassembled WGS sequence"/>
</dbReference>